<evidence type="ECO:0000313" key="1">
    <source>
        <dbReference type="EMBL" id="WEX80112.1"/>
    </source>
</evidence>
<dbReference type="PANTHER" id="PTHR37807:SF3">
    <property type="entry name" value="OS07G0160300 PROTEIN"/>
    <property type="match status" value="1"/>
</dbReference>
<dbReference type="Pfam" id="PF13671">
    <property type="entry name" value="AAA_33"/>
    <property type="match status" value="1"/>
</dbReference>
<reference evidence="1 2" key="1">
    <citation type="submission" date="2023-03" db="EMBL/GenBank/DDBJ databases">
        <authorList>
            <person name="Kaur S."/>
            <person name="Espinosa-Saiz D."/>
            <person name="Velazquez E."/>
            <person name="Menendez E."/>
            <person name="diCenzo G.C."/>
        </authorList>
    </citation>
    <scope>NUCLEOTIDE SEQUENCE [LARGE SCALE GENOMIC DNA]</scope>
    <source>
        <strain evidence="1 2">LMG 27395</strain>
    </source>
</reference>
<dbReference type="EMBL" id="CP120370">
    <property type="protein sequence ID" value="WEX80112.1"/>
    <property type="molecule type" value="Genomic_DNA"/>
</dbReference>
<dbReference type="PANTHER" id="PTHR37807">
    <property type="entry name" value="OS07G0160300 PROTEIN"/>
    <property type="match status" value="1"/>
</dbReference>
<dbReference type="InterPro" id="IPR027417">
    <property type="entry name" value="P-loop_NTPase"/>
</dbReference>
<protein>
    <submittedName>
        <fullName evidence="1">AAA family ATPase</fullName>
    </submittedName>
</protein>
<dbReference type="SUPFAM" id="SSF52540">
    <property type="entry name" value="P-loop containing nucleoside triphosphate hydrolases"/>
    <property type="match status" value="1"/>
</dbReference>
<organism evidence="1 2">
    <name type="scientific">Sinorhizobium numidicum</name>
    <dbReference type="NCBI Taxonomy" id="680248"/>
    <lineage>
        <taxon>Bacteria</taxon>
        <taxon>Pseudomonadati</taxon>
        <taxon>Pseudomonadota</taxon>
        <taxon>Alphaproteobacteria</taxon>
        <taxon>Hyphomicrobiales</taxon>
        <taxon>Rhizobiaceae</taxon>
        <taxon>Sinorhizobium/Ensifer group</taxon>
        <taxon>Sinorhizobium</taxon>
    </lineage>
</organism>
<keyword evidence="2" id="KW-1185">Reference proteome</keyword>
<proteinExistence type="predicted"/>
<evidence type="ECO:0000313" key="2">
    <source>
        <dbReference type="Proteomes" id="UP001235547"/>
    </source>
</evidence>
<dbReference type="Gene3D" id="3.40.50.300">
    <property type="entry name" value="P-loop containing nucleotide triphosphate hydrolases"/>
    <property type="match status" value="1"/>
</dbReference>
<name>A0ABY8CQD8_9HYPH</name>
<dbReference type="Proteomes" id="UP001235547">
    <property type="component" value="Chromosome 2"/>
</dbReference>
<accession>A0ABY8CQD8</accession>
<sequence>MLIVFGGLPGAGKTTIARAIAARRSATYLRIDEIEQAIRSAGFLADVGPTGYAVANALAASNLKNGCLVLADCVNPVLESRQGWRATAAGVQKPLLEVEVICSDPTEHRRRVEERHSDIDGLTPPTWQAVLAHDYSPWPEPHLVIDTAVLAPHEAIEMVERHMNL</sequence>
<dbReference type="RefSeq" id="WP_280730813.1">
    <property type="nucleotide sequence ID" value="NZ_CP120367.1"/>
</dbReference>
<gene>
    <name evidence="1" type="ORF">PYH38_001512</name>
</gene>